<protein>
    <submittedName>
        <fullName evidence="1">Uncharacterized protein</fullName>
    </submittedName>
</protein>
<dbReference type="EMBL" id="OX597814">
    <property type="protein sequence ID" value="CAI9715519.1"/>
    <property type="molecule type" value="Genomic_DNA"/>
</dbReference>
<proteinExistence type="predicted"/>
<keyword evidence="2" id="KW-1185">Reference proteome</keyword>
<evidence type="ECO:0000313" key="2">
    <source>
        <dbReference type="Proteomes" id="UP001162480"/>
    </source>
</evidence>
<dbReference type="Proteomes" id="UP001162480">
    <property type="component" value="Chromosome 1"/>
</dbReference>
<reference evidence="1" key="1">
    <citation type="submission" date="2023-08" db="EMBL/GenBank/DDBJ databases">
        <authorList>
            <person name="Alioto T."/>
            <person name="Alioto T."/>
            <person name="Gomez Garrido J."/>
        </authorList>
    </citation>
    <scope>NUCLEOTIDE SEQUENCE</scope>
</reference>
<name>A0AA36EW55_OCTVU</name>
<accession>A0AA36EW55</accession>
<organism evidence="1 2">
    <name type="scientific">Octopus vulgaris</name>
    <name type="common">Common octopus</name>
    <dbReference type="NCBI Taxonomy" id="6645"/>
    <lineage>
        <taxon>Eukaryota</taxon>
        <taxon>Metazoa</taxon>
        <taxon>Spiralia</taxon>
        <taxon>Lophotrochozoa</taxon>
        <taxon>Mollusca</taxon>
        <taxon>Cephalopoda</taxon>
        <taxon>Coleoidea</taxon>
        <taxon>Octopodiformes</taxon>
        <taxon>Octopoda</taxon>
        <taxon>Incirrata</taxon>
        <taxon>Octopodidae</taxon>
        <taxon>Octopus</taxon>
    </lineage>
</organism>
<gene>
    <name evidence="1" type="ORF">OCTVUL_1B020993</name>
</gene>
<dbReference type="AlphaFoldDB" id="A0AA36EW55"/>
<sequence>MNSNSQTLNDSTAKFLFSPSVGPSYHITAGSSIAFANILRSLCYQGKVTSFYKNYCSSFMDNIARSYSAIVGGGVLCASGYSKSTVAANNCDRGGVDCANSAVVVE</sequence>
<evidence type="ECO:0000313" key="1">
    <source>
        <dbReference type="EMBL" id="CAI9715519.1"/>
    </source>
</evidence>